<comment type="similarity">
    <text evidence="1">Belongs to the thioesterase family.</text>
</comment>
<sequence>GKKSNNTAAFLTTVPCRTKKCLTIYSILNNDNINYINFYPRLICFPWAGGGSIHYARWAKTLNSSIEVYSVRLPGREGRAKEPFFLNMQEIIDEIIGVLLPHLREKPFALFGHRFVTLCRNSISI</sequence>
<dbReference type="EC" id="3.1.2.14" evidence="2"/>
<feature type="domain" description="Thioesterase" evidence="3">
    <location>
        <begin position="41"/>
        <end position="113"/>
    </location>
</feature>
<dbReference type="Pfam" id="PF00975">
    <property type="entry name" value="Thioesterase"/>
    <property type="match status" value="1"/>
</dbReference>
<evidence type="ECO:0000256" key="1">
    <source>
        <dbReference type="ARBA" id="ARBA00007169"/>
    </source>
</evidence>
<dbReference type="GO" id="GO:0016297">
    <property type="term" value="F:fatty acyl-[ACP] hydrolase activity"/>
    <property type="evidence" value="ECO:0007669"/>
    <property type="project" value="UniProtKB-EC"/>
</dbReference>
<evidence type="ECO:0000256" key="2">
    <source>
        <dbReference type="ARBA" id="ARBA00012480"/>
    </source>
</evidence>
<evidence type="ECO:0000313" key="4">
    <source>
        <dbReference type="Ensembl" id="ENSSRHP00000088171.1"/>
    </source>
</evidence>
<keyword evidence="5" id="KW-1185">Reference proteome</keyword>
<dbReference type="PANTHER" id="PTHR11487">
    <property type="entry name" value="THIOESTERASE"/>
    <property type="match status" value="1"/>
</dbReference>
<protein>
    <recommendedName>
        <fullName evidence="2">oleoyl-[acyl-carrier-protein] hydrolase</fullName>
        <ecNumber evidence="2">3.1.2.14</ecNumber>
    </recommendedName>
</protein>
<dbReference type="Gene3D" id="3.40.50.1820">
    <property type="entry name" value="alpha/beta hydrolase"/>
    <property type="match status" value="1"/>
</dbReference>
<evidence type="ECO:0000313" key="5">
    <source>
        <dbReference type="Proteomes" id="UP000472270"/>
    </source>
</evidence>
<reference evidence="4" key="1">
    <citation type="submission" date="2025-08" db="UniProtKB">
        <authorList>
            <consortium name="Ensembl"/>
        </authorList>
    </citation>
    <scope>IDENTIFICATION</scope>
</reference>
<dbReference type="Proteomes" id="UP000472270">
    <property type="component" value="Unassembled WGS sequence"/>
</dbReference>
<dbReference type="InterPro" id="IPR029058">
    <property type="entry name" value="AB_hydrolase_fold"/>
</dbReference>
<evidence type="ECO:0000259" key="3">
    <source>
        <dbReference type="Pfam" id="PF00975"/>
    </source>
</evidence>
<dbReference type="InterPro" id="IPR001031">
    <property type="entry name" value="Thioesterase"/>
</dbReference>
<dbReference type="Ensembl" id="ENSSRHT00000090548.1">
    <property type="protein sequence ID" value="ENSSRHP00000088171.1"/>
    <property type="gene ID" value="ENSSRHG00000043590.1"/>
</dbReference>
<proteinExistence type="inferred from homology"/>
<reference evidence="4" key="2">
    <citation type="submission" date="2025-09" db="UniProtKB">
        <authorList>
            <consortium name="Ensembl"/>
        </authorList>
    </citation>
    <scope>IDENTIFICATION</scope>
</reference>
<dbReference type="AlphaFoldDB" id="A0A673M7S1"/>
<dbReference type="PANTHER" id="PTHR11487:SF0">
    <property type="entry name" value="S-ACYL FATTY ACID SYNTHASE THIOESTERASE, MEDIUM CHAIN"/>
    <property type="match status" value="1"/>
</dbReference>
<dbReference type="InterPro" id="IPR012223">
    <property type="entry name" value="TEII"/>
</dbReference>
<name>A0A673M7S1_9TELE</name>
<accession>A0A673M7S1</accession>
<dbReference type="SUPFAM" id="SSF53474">
    <property type="entry name" value="alpha/beta-Hydrolases"/>
    <property type="match status" value="1"/>
</dbReference>
<organism evidence="4 5">
    <name type="scientific">Sinocyclocheilus rhinocerous</name>
    <dbReference type="NCBI Taxonomy" id="307959"/>
    <lineage>
        <taxon>Eukaryota</taxon>
        <taxon>Metazoa</taxon>
        <taxon>Chordata</taxon>
        <taxon>Craniata</taxon>
        <taxon>Vertebrata</taxon>
        <taxon>Euteleostomi</taxon>
        <taxon>Actinopterygii</taxon>
        <taxon>Neopterygii</taxon>
        <taxon>Teleostei</taxon>
        <taxon>Ostariophysi</taxon>
        <taxon>Cypriniformes</taxon>
        <taxon>Cyprinidae</taxon>
        <taxon>Cyprininae</taxon>
        <taxon>Sinocyclocheilus</taxon>
    </lineage>
</organism>
<dbReference type="GO" id="GO:0008610">
    <property type="term" value="P:lipid biosynthetic process"/>
    <property type="evidence" value="ECO:0007669"/>
    <property type="project" value="TreeGrafter"/>
</dbReference>
<dbReference type="GO" id="GO:0032787">
    <property type="term" value="P:monocarboxylic acid metabolic process"/>
    <property type="evidence" value="ECO:0007669"/>
    <property type="project" value="UniProtKB-ARBA"/>
</dbReference>